<evidence type="ECO:0000256" key="5">
    <source>
        <dbReference type="ARBA" id="ARBA00022679"/>
    </source>
</evidence>
<evidence type="ECO:0000256" key="12">
    <source>
        <dbReference type="PIRSR" id="PIRSR000429-1"/>
    </source>
</evidence>
<dbReference type="EMBL" id="JBHFFA010000007">
    <property type="protein sequence ID" value="KAL2613107.1"/>
    <property type="molecule type" value="Genomic_DNA"/>
</dbReference>
<dbReference type="PANTHER" id="PTHR18919:SF156">
    <property type="entry name" value="ACETYL-COA ACETYLTRANSFERASE, MITOCHONDRIAL"/>
    <property type="match status" value="1"/>
</dbReference>
<dbReference type="InterPro" id="IPR020616">
    <property type="entry name" value="Thiolase_N"/>
</dbReference>
<feature type="domain" description="Thiolase C-terminal" evidence="15">
    <location>
        <begin position="299"/>
        <end position="421"/>
    </location>
</feature>
<dbReference type="InterPro" id="IPR020613">
    <property type="entry name" value="Thiolase_CS"/>
</dbReference>
<dbReference type="GO" id="GO:0046872">
    <property type="term" value="F:metal ion binding"/>
    <property type="evidence" value="ECO:0007669"/>
    <property type="project" value="UniProtKB-KW"/>
</dbReference>
<keyword evidence="17" id="KW-1185">Reference proteome</keyword>
<keyword evidence="5 13" id="KW-0808">Transferase</keyword>
<evidence type="ECO:0000256" key="1">
    <source>
        <dbReference type="ARBA" id="ARBA00004173"/>
    </source>
</evidence>
<proteinExistence type="inferred from homology"/>
<keyword evidence="7" id="KW-0809">Transit peptide</keyword>
<evidence type="ECO:0000313" key="17">
    <source>
        <dbReference type="Proteomes" id="UP001605036"/>
    </source>
</evidence>
<name>A0ABD1XW28_9MARC</name>
<dbReference type="PANTHER" id="PTHR18919">
    <property type="entry name" value="ACETYL-COA C-ACYLTRANSFERASE"/>
    <property type="match status" value="1"/>
</dbReference>
<dbReference type="Gene3D" id="3.40.47.10">
    <property type="match status" value="1"/>
</dbReference>
<evidence type="ECO:0000313" key="16">
    <source>
        <dbReference type="EMBL" id="KAL2613107.1"/>
    </source>
</evidence>
<evidence type="ECO:0000256" key="6">
    <source>
        <dbReference type="ARBA" id="ARBA00022723"/>
    </source>
</evidence>
<dbReference type="InterPro" id="IPR020615">
    <property type="entry name" value="Thiolase_acyl_enz_int_AS"/>
</dbReference>
<evidence type="ECO:0000259" key="15">
    <source>
        <dbReference type="Pfam" id="PF02803"/>
    </source>
</evidence>
<evidence type="ECO:0000256" key="13">
    <source>
        <dbReference type="RuleBase" id="RU003557"/>
    </source>
</evidence>
<dbReference type="Proteomes" id="UP001605036">
    <property type="component" value="Unassembled WGS sequence"/>
</dbReference>
<dbReference type="GO" id="GO:0005739">
    <property type="term" value="C:mitochondrion"/>
    <property type="evidence" value="ECO:0007669"/>
    <property type="project" value="UniProtKB-SubCell"/>
</dbReference>
<keyword evidence="8" id="KW-0630">Potassium</keyword>
<dbReference type="FunFam" id="3.40.47.10:FF:000007">
    <property type="entry name" value="acetyl-CoA acetyltransferase, mitochondrial"/>
    <property type="match status" value="1"/>
</dbReference>
<evidence type="ECO:0000256" key="3">
    <source>
        <dbReference type="ARBA" id="ARBA00011881"/>
    </source>
</evidence>
<comment type="caution">
    <text evidence="16">The sequence shown here is derived from an EMBL/GenBank/DDBJ whole genome shotgun (WGS) entry which is preliminary data.</text>
</comment>
<sequence>MSGARQLLGAVKRYAQAENHRRFFSGSARGLEEVVIVAAKRTPIGGFHGGLASLSAVQLGSRAIRAAVEEARIKPEEVEEVYMGNVISAGLGQAPARQAALEAGLAPNCICTTVNKVCSSGMKAVMLGAQSIALGVNNLVVAGGMESMSNAPYLLSRSLSPKHVGDLKLADSMMRDGLWDPIHDVSMGIIAESCAEEMRISRDDQDNHAIRSYERATAAQATGILHHQIVPIFISGKKGKGYVVAQDEECSKFDPDKLETLSPAFKSDGTITAGNASSISDGAAALVLASAAFAEKGGLKILARIRGFGDAEQAPTKFPTSPALAIPRALNHAGLHLKDVDLFEINEAFSVVDIANQQLLGLTPDQVNIYGGAVSLGHPIGASGARIIMSLMTGLAFKSLKYGVAAVCNGGGGASAIVLEREDSYVLHEHWPGRAESMDG</sequence>
<dbReference type="PROSITE" id="PS00737">
    <property type="entry name" value="THIOLASE_2"/>
    <property type="match status" value="1"/>
</dbReference>
<dbReference type="PROSITE" id="PS00099">
    <property type="entry name" value="THIOLASE_3"/>
    <property type="match status" value="1"/>
</dbReference>
<comment type="similarity">
    <text evidence="2 13">Belongs to the thiolase-like superfamily. Thiolase family.</text>
</comment>
<comment type="subcellular location">
    <subcellularLocation>
        <location evidence="1">Mitochondrion</location>
    </subcellularLocation>
</comment>
<evidence type="ECO:0000259" key="14">
    <source>
        <dbReference type="Pfam" id="PF00108"/>
    </source>
</evidence>
<dbReference type="NCBIfam" id="TIGR01930">
    <property type="entry name" value="AcCoA-C-Actrans"/>
    <property type="match status" value="1"/>
</dbReference>
<dbReference type="InterPro" id="IPR020617">
    <property type="entry name" value="Thiolase_C"/>
</dbReference>
<comment type="catalytic activity">
    <reaction evidence="11">
        <text>2 acetyl-CoA = acetoacetyl-CoA + CoA</text>
        <dbReference type="Rhea" id="RHEA:21036"/>
        <dbReference type="ChEBI" id="CHEBI:57286"/>
        <dbReference type="ChEBI" id="CHEBI:57287"/>
        <dbReference type="ChEBI" id="CHEBI:57288"/>
        <dbReference type="EC" id="2.3.1.9"/>
    </reaction>
    <physiologicalReaction direction="left-to-right" evidence="11">
        <dbReference type="Rhea" id="RHEA:21037"/>
    </physiologicalReaction>
</comment>
<evidence type="ECO:0000256" key="8">
    <source>
        <dbReference type="ARBA" id="ARBA00022958"/>
    </source>
</evidence>
<evidence type="ECO:0000256" key="4">
    <source>
        <dbReference type="ARBA" id="ARBA00012705"/>
    </source>
</evidence>
<keyword evidence="10 13" id="KW-0012">Acyltransferase</keyword>
<dbReference type="PROSITE" id="PS00098">
    <property type="entry name" value="THIOLASE_1"/>
    <property type="match status" value="1"/>
</dbReference>
<dbReference type="Pfam" id="PF02803">
    <property type="entry name" value="Thiolase_C"/>
    <property type="match status" value="1"/>
</dbReference>
<accession>A0ABD1XW28</accession>
<reference evidence="16 17" key="1">
    <citation type="submission" date="2024-09" db="EMBL/GenBank/DDBJ databases">
        <title>Chromosome-scale assembly of Riccia fluitans.</title>
        <authorList>
            <person name="Paukszto L."/>
            <person name="Sawicki J."/>
            <person name="Karawczyk K."/>
            <person name="Piernik-Szablinska J."/>
            <person name="Szczecinska M."/>
            <person name="Mazdziarz M."/>
        </authorList>
    </citation>
    <scope>NUCLEOTIDE SEQUENCE [LARGE SCALE GENOMIC DNA]</scope>
    <source>
        <strain evidence="16">Rf_01</strain>
        <tissue evidence="16">Aerial parts of the thallus</tissue>
    </source>
</reference>
<evidence type="ECO:0000256" key="7">
    <source>
        <dbReference type="ARBA" id="ARBA00022946"/>
    </source>
</evidence>
<dbReference type="Pfam" id="PF00108">
    <property type="entry name" value="Thiolase_N"/>
    <property type="match status" value="1"/>
</dbReference>
<protein>
    <recommendedName>
        <fullName evidence="4">acetyl-CoA C-acetyltransferase</fullName>
        <ecNumber evidence="4">2.3.1.9</ecNumber>
    </recommendedName>
</protein>
<feature type="domain" description="Thiolase N-terminal" evidence="14">
    <location>
        <begin position="34"/>
        <end position="291"/>
    </location>
</feature>
<dbReference type="SUPFAM" id="SSF53901">
    <property type="entry name" value="Thiolase-like"/>
    <property type="match status" value="2"/>
</dbReference>
<dbReference type="AlphaFoldDB" id="A0ABD1XW28"/>
<evidence type="ECO:0000256" key="9">
    <source>
        <dbReference type="ARBA" id="ARBA00023128"/>
    </source>
</evidence>
<feature type="active site" description="Acyl-thioester intermediate" evidence="12">
    <location>
        <position position="118"/>
    </location>
</feature>
<feature type="active site" description="Proton acceptor" evidence="12">
    <location>
        <position position="408"/>
    </location>
</feature>
<keyword evidence="6" id="KW-0479">Metal-binding</keyword>
<comment type="subunit">
    <text evidence="3">Homotetramer.</text>
</comment>
<organism evidence="16 17">
    <name type="scientific">Riccia fluitans</name>
    <dbReference type="NCBI Taxonomy" id="41844"/>
    <lineage>
        <taxon>Eukaryota</taxon>
        <taxon>Viridiplantae</taxon>
        <taxon>Streptophyta</taxon>
        <taxon>Embryophyta</taxon>
        <taxon>Marchantiophyta</taxon>
        <taxon>Marchantiopsida</taxon>
        <taxon>Marchantiidae</taxon>
        <taxon>Marchantiales</taxon>
        <taxon>Ricciaceae</taxon>
        <taxon>Riccia</taxon>
    </lineage>
</organism>
<dbReference type="PIRSF" id="PIRSF000429">
    <property type="entry name" value="Ac-CoA_Ac_transf"/>
    <property type="match status" value="1"/>
</dbReference>
<evidence type="ECO:0000256" key="2">
    <source>
        <dbReference type="ARBA" id="ARBA00010982"/>
    </source>
</evidence>
<dbReference type="EC" id="2.3.1.9" evidence="4"/>
<dbReference type="CDD" id="cd00751">
    <property type="entry name" value="thiolase"/>
    <property type="match status" value="1"/>
</dbReference>
<feature type="active site" description="Proton acceptor" evidence="12">
    <location>
        <position position="378"/>
    </location>
</feature>
<dbReference type="InterPro" id="IPR002155">
    <property type="entry name" value="Thiolase"/>
</dbReference>
<evidence type="ECO:0000256" key="11">
    <source>
        <dbReference type="ARBA" id="ARBA00052235"/>
    </source>
</evidence>
<dbReference type="InterPro" id="IPR016039">
    <property type="entry name" value="Thiolase-like"/>
</dbReference>
<dbReference type="GO" id="GO:0003985">
    <property type="term" value="F:acetyl-CoA C-acetyltransferase activity"/>
    <property type="evidence" value="ECO:0007669"/>
    <property type="project" value="UniProtKB-EC"/>
</dbReference>
<evidence type="ECO:0000256" key="10">
    <source>
        <dbReference type="ARBA" id="ARBA00023315"/>
    </source>
</evidence>
<gene>
    <name evidence="16" type="ORF">R1flu_024799</name>
</gene>
<dbReference type="InterPro" id="IPR020610">
    <property type="entry name" value="Thiolase_AS"/>
</dbReference>
<keyword evidence="9" id="KW-0496">Mitochondrion</keyword>